<protein>
    <recommendedName>
        <fullName evidence="2">alpha-L-rhamnosidase</fullName>
        <ecNumber evidence="2">3.2.1.40</ecNumber>
    </recommendedName>
</protein>
<comment type="catalytic activity">
    <reaction evidence="1">
        <text>Hydrolysis of terminal non-reducing alpha-L-rhamnose residues in alpha-L-rhamnosides.</text>
        <dbReference type="EC" id="3.2.1.40"/>
    </reaction>
</comment>
<dbReference type="Gene3D" id="2.60.420.10">
    <property type="entry name" value="Maltose phosphorylase, domain 3"/>
    <property type="match status" value="1"/>
</dbReference>
<dbReference type="Pfam" id="PF05592">
    <property type="entry name" value="Bac_rhamnosid"/>
    <property type="match status" value="1"/>
</dbReference>
<keyword evidence="3 8" id="KW-0378">Hydrolase</keyword>
<dbReference type="Pfam" id="PF17390">
    <property type="entry name" value="Bac_rhamnosid_C"/>
    <property type="match status" value="1"/>
</dbReference>
<feature type="domain" description="Alpha-L-rhamnosidase C-terminal" evidence="7">
    <location>
        <begin position="772"/>
        <end position="845"/>
    </location>
</feature>
<dbReference type="PANTHER" id="PTHR33307">
    <property type="entry name" value="ALPHA-RHAMNOSIDASE (EUROFUNG)"/>
    <property type="match status" value="1"/>
</dbReference>
<dbReference type="PIRSF" id="PIRSF010631">
    <property type="entry name" value="A-rhamnsds"/>
    <property type="match status" value="1"/>
</dbReference>
<evidence type="ECO:0000259" key="4">
    <source>
        <dbReference type="Pfam" id="PF05592"/>
    </source>
</evidence>
<dbReference type="Gene3D" id="2.60.120.260">
    <property type="entry name" value="Galactose-binding domain-like"/>
    <property type="match status" value="2"/>
</dbReference>
<accession>A0ABP7LJS3</accession>
<dbReference type="InterPro" id="IPR035398">
    <property type="entry name" value="Bac_rhamnosid_C"/>
</dbReference>
<evidence type="ECO:0000313" key="9">
    <source>
        <dbReference type="Proteomes" id="UP001501563"/>
    </source>
</evidence>
<dbReference type="EC" id="3.2.1.40" evidence="2"/>
<dbReference type="SUPFAM" id="SSF48208">
    <property type="entry name" value="Six-hairpin glycosidases"/>
    <property type="match status" value="1"/>
</dbReference>
<dbReference type="InterPro" id="IPR013737">
    <property type="entry name" value="Bac_rhamnosid_N"/>
</dbReference>
<dbReference type="Pfam" id="PF17389">
    <property type="entry name" value="Bac_rhamnosid6H"/>
    <property type="match status" value="1"/>
</dbReference>
<evidence type="ECO:0000256" key="2">
    <source>
        <dbReference type="ARBA" id="ARBA00012652"/>
    </source>
</evidence>
<feature type="domain" description="Alpha-L-rhamnosidase six-hairpin glycosidase" evidence="6">
    <location>
        <begin position="421"/>
        <end position="770"/>
    </location>
</feature>
<dbReference type="GO" id="GO:0016787">
    <property type="term" value="F:hydrolase activity"/>
    <property type="evidence" value="ECO:0007669"/>
    <property type="project" value="UniProtKB-KW"/>
</dbReference>
<evidence type="ECO:0000259" key="7">
    <source>
        <dbReference type="Pfam" id="PF17390"/>
    </source>
</evidence>
<evidence type="ECO:0000313" key="8">
    <source>
        <dbReference type="EMBL" id="GAA3902288.1"/>
    </source>
</evidence>
<gene>
    <name evidence="8" type="ORF">GCM10022207_84130</name>
</gene>
<feature type="domain" description="Alpha-L-rhamnosidase concanavalin-like" evidence="4">
    <location>
        <begin position="317"/>
        <end position="416"/>
    </location>
</feature>
<dbReference type="InterPro" id="IPR016007">
    <property type="entry name" value="Alpha_rhamnosid"/>
</dbReference>
<dbReference type="EMBL" id="BAAAZA010000050">
    <property type="protein sequence ID" value="GAA3902288.1"/>
    <property type="molecule type" value="Genomic_DNA"/>
</dbReference>
<dbReference type="Pfam" id="PF08531">
    <property type="entry name" value="Bac_rhamnosid_N"/>
    <property type="match status" value="1"/>
</dbReference>
<evidence type="ECO:0000259" key="6">
    <source>
        <dbReference type="Pfam" id="PF17389"/>
    </source>
</evidence>
<dbReference type="InterPro" id="IPR012341">
    <property type="entry name" value="6hp_glycosidase-like_sf"/>
</dbReference>
<dbReference type="Proteomes" id="UP001501563">
    <property type="component" value="Unassembled WGS sequence"/>
</dbReference>
<evidence type="ECO:0000256" key="3">
    <source>
        <dbReference type="ARBA" id="ARBA00022801"/>
    </source>
</evidence>
<dbReference type="InterPro" id="IPR008902">
    <property type="entry name" value="Rhamnosid_concanavalin"/>
</dbReference>
<evidence type="ECO:0000256" key="1">
    <source>
        <dbReference type="ARBA" id="ARBA00001445"/>
    </source>
</evidence>
<name>A0ABP7LJS3_9ACTN</name>
<sequence length="936" mass="102659">MTATDPMLHVRGLRAGWSEDRFVTSAHPPLSWKTATTLPSWMQAAADITITRGGTTSTARIDGPDSVLVAWPFEPLKPLESARLSVRVHGKDGSISPWSADTEVTAGFLPAQAWHASFIGCGTDAPHLMRGTFDVHGGVRRALLHTTAFGAYDIHVNGIPADDAELKPGWTSYQWRVNLDVTDVTAHIRSGRNTLGITLTGGWYTERFGFRDAARRFYQGAPAAAAQLTLEYEDGTVDTVITDERWRWAPAPVVAASLYQGETYDARLQTPGWSGPTFDDSAWDRVQAVAVPDITPTLRSLPPVRVIEHRAVERVLTTPSGKTVLDFGQNLVGRVRIKVTGERGHTITLRHAEVLEHGELGTRPLRNAAATDRYTLSGDGEEAWEPKWTFHGFRYVEVDNWPGAFSPDDVTAAVMHTDMARTGDFTTSHTLLQRFHENVVWGMRGNFLSIPTDCPQRDERLGWTGDLQVFAPTAAFLYDCDAFLRSWLGDVMLEQKAAGGVVPMVVPAVIPQVPGLFKPVAAWGDAITVVPAVMWERFADYDTLKQSFDAMTAWVDVVQARAGASLLWEEGLQFGDWLDPDAPPERPGDAKTDAGIVATAYFFRSADLTARAATLLGREADARHYADLAARIAHAFRTAYITPHGRMMSDAPTAYALAIVFGIVHGEQQQAMGERLRDLVRAAGYRIATGFVGTPIICEALTATGHATAASRLLTQTECPSWLYPVTMGATTIWERWDSMLEDGSINPGQMTSFNHYALGAVADWLHRSVAGLAPLEPAYRLIRIAPTLLDDLDDASAWHETPYGMARAGWRREGTQVHFHAEVPPNTQAVVELPSGARYEVGSGTHTWLETHPLPARSRGPLSLSSSLATIIDDPEAYKAVLQAIRSIDPSRAEIFRRTTRWRQGRELREPLDKAPVTVLAAVQEALAALPPGRQ</sequence>
<proteinExistence type="predicted"/>
<organism evidence="8 9">
    <name type="scientific">Streptomyces lannensis</name>
    <dbReference type="NCBI Taxonomy" id="766498"/>
    <lineage>
        <taxon>Bacteria</taxon>
        <taxon>Bacillati</taxon>
        <taxon>Actinomycetota</taxon>
        <taxon>Actinomycetes</taxon>
        <taxon>Kitasatosporales</taxon>
        <taxon>Streptomycetaceae</taxon>
        <taxon>Streptomyces</taxon>
    </lineage>
</organism>
<dbReference type="RefSeq" id="WP_345554089.1">
    <property type="nucleotide sequence ID" value="NZ_BAAAZA010000050.1"/>
</dbReference>
<dbReference type="InterPro" id="IPR035396">
    <property type="entry name" value="Bac_rhamnosid6H"/>
</dbReference>
<evidence type="ECO:0000259" key="5">
    <source>
        <dbReference type="Pfam" id="PF08531"/>
    </source>
</evidence>
<dbReference type="InterPro" id="IPR008928">
    <property type="entry name" value="6-hairpin_glycosidase_sf"/>
</dbReference>
<dbReference type="Gene3D" id="2.60.40.10">
    <property type="entry name" value="Immunoglobulins"/>
    <property type="match status" value="1"/>
</dbReference>
<dbReference type="PANTHER" id="PTHR33307:SF6">
    <property type="entry name" value="ALPHA-RHAMNOSIDASE (EUROFUNG)-RELATED"/>
    <property type="match status" value="1"/>
</dbReference>
<keyword evidence="9" id="KW-1185">Reference proteome</keyword>
<dbReference type="Gene3D" id="1.50.10.10">
    <property type="match status" value="1"/>
</dbReference>
<dbReference type="InterPro" id="IPR013783">
    <property type="entry name" value="Ig-like_fold"/>
</dbReference>
<feature type="domain" description="Bacterial alpha-L-rhamnosidase N-terminal" evidence="5">
    <location>
        <begin position="139"/>
        <end position="308"/>
    </location>
</feature>
<comment type="caution">
    <text evidence="8">The sequence shown here is derived from an EMBL/GenBank/DDBJ whole genome shotgun (WGS) entry which is preliminary data.</text>
</comment>
<dbReference type="Pfam" id="PF25788">
    <property type="entry name" value="Ig_Rha78A_N"/>
    <property type="match status" value="1"/>
</dbReference>
<reference evidence="9" key="1">
    <citation type="journal article" date="2019" name="Int. J. Syst. Evol. Microbiol.">
        <title>The Global Catalogue of Microorganisms (GCM) 10K type strain sequencing project: providing services to taxonomists for standard genome sequencing and annotation.</title>
        <authorList>
            <consortium name="The Broad Institute Genomics Platform"/>
            <consortium name="The Broad Institute Genome Sequencing Center for Infectious Disease"/>
            <person name="Wu L."/>
            <person name="Ma J."/>
        </authorList>
    </citation>
    <scope>NUCLEOTIDE SEQUENCE [LARGE SCALE GENOMIC DNA]</scope>
    <source>
        <strain evidence="9">JCM 16578</strain>
    </source>
</reference>